<protein>
    <submittedName>
        <fullName evidence="2">Uncharacterized protein</fullName>
    </submittedName>
</protein>
<gene>
    <name evidence="2" type="ORF">ACFYXQ_23085</name>
</gene>
<name>A0ABW6S2Z9_9NOCA</name>
<dbReference type="RefSeq" id="WP_157186231.1">
    <property type="nucleotide sequence ID" value="NZ_JBIAQY010000008.1"/>
</dbReference>
<comment type="caution">
    <text evidence="2">The sequence shown here is derived from an EMBL/GenBank/DDBJ whole genome shotgun (WGS) entry which is preliminary data.</text>
</comment>
<keyword evidence="3" id="KW-1185">Reference proteome</keyword>
<accession>A0ABW6S2Z9</accession>
<organism evidence="2 3">
    <name type="scientific">Nocardia jiangxiensis</name>
    <dbReference type="NCBI Taxonomy" id="282685"/>
    <lineage>
        <taxon>Bacteria</taxon>
        <taxon>Bacillati</taxon>
        <taxon>Actinomycetota</taxon>
        <taxon>Actinomycetes</taxon>
        <taxon>Mycobacteriales</taxon>
        <taxon>Nocardiaceae</taxon>
        <taxon>Nocardia</taxon>
    </lineage>
</organism>
<dbReference type="Proteomes" id="UP001601992">
    <property type="component" value="Unassembled WGS sequence"/>
</dbReference>
<evidence type="ECO:0000313" key="3">
    <source>
        <dbReference type="Proteomes" id="UP001601992"/>
    </source>
</evidence>
<reference evidence="2 3" key="1">
    <citation type="submission" date="2024-10" db="EMBL/GenBank/DDBJ databases">
        <title>The Natural Products Discovery Center: Release of the First 8490 Sequenced Strains for Exploring Actinobacteria Biosynthetic Diversity.</title>
        <authorList>
            <person name="Kalkreuter E."/>
            <person name="Kautsar S.A."/>
            <person name="Yang D."/>
            <person name="Bader C.D."/>
            <person name="Teijaro C.N."/>
            <person name="Fluegel L."/>
            <person name="Davis C.M."/>
            <person name="Simpson J.R."/>
            <person name="Lauterbach L."/>
            <person name="Steele A.D."/>
            <person name="Gui C."/>
            <person name="Meng S."/>
            <person name="Li G."/>
            <person name="Viehrig K."/>
            <person name="Ye F."/>
            <person name="Su P."/>
            <person name="Kiefer A.F."/>
            <person name="Nichols A."/>
            <person name="Cepeda A.J."/>
            <person name="Yan W."/>
            <person name="Fan B."/>
            <person name="Jiang Y."/>
            <person name="Adhikari A."/>
            <person name="Zheng C.-J."/>
            <person name="Schuster L."/>
            <person name="Cowan T.M."/>
            <person name="Smanski M.J."/>
            <person name="Chevrette M.G."/>
            <person name="De Carvalho L.P.S."/>
            <person name="Shen B."/>
        </authorList>
    </citation>
    <scope>NUCLEOTIDE SEQUENCE [LARGE SCALE GENOMIC DNA]</scope>
    <source>
        <strain evidence="2 3">NPDC002593</strain>
    </source>
</reference>
<dbReference type="PROSITE" id="PS51257">
    <property type="entry name" value="PROKAR_LIPOPROTEIN"/>
    <property type="match status" value="1"/>
</dbReference>
<evidence type="ECO:0000313" key="2">
    <source>
        <dbReference type="EMBL" id="MFF3570670.1"/>
    </source>
</evidence>
<feature type="chain" id="PRO_5046559390" evidence="1">
    <location>
        <begin position="25"/>
        <end position="123"/>
    </location>
</feature>
<feature type="signal peptide" evidence="1">
    <location>
        <begin position="1"/>
        <end position="24"/>
    </location>
</feature>
<evidence type="ECO:0000256" key="1">
    <source>
        <dbReference type="SAM" id="SignalP"/>
    </source>
</evidence>
<dbReference type="EMBL" id="JBIAQY010000008">
    <property type="protein sequence ID" value="MFF3570670.1"/>
    <property type="molecule type" value="Genomic_DNA"/>
</dbReference>
<keyword evidence="1" id="KW-0732">Signal</keyword>
<sequence length="123" mass="12192">MRARTVVMATVATAAGIAAGCVGAGSAAAVVPFTVPRTGGVGVELNHGETQTFANGPIPALIDQALPPDAIAVGIGRGSQLPRSGDHVRADLPSIVTEAAGRPGGRVALVVEPGPELAVVQIW</sequence>
<proteinExistence type="predicted"/>